<dbReference type="Gene3D" id="3.40.50.720">
    <property type="entry name" value="NAD(P)-binding Rossmann-like Domain"/>
    <property type="match status" value="1"/>
</dbReference>
<sequence length="206" mass="22431">MKSEPKNKNAVLSGATRGMGREVSLQLAKAGYNICLLTHNLPDAQALKAAIEQIGPDCYIYPCKVEDDDEALATFQTIEDRLGSIDLVFTNMGLMPDSAGYSNKSVAELSGREWRDYLATALMGVVNSTRLAVRFMQKNEWGGYILDVAPWGETAQAKLGLYTTSRGAIRALVETVNVENSKIKAYLLQPQAGRTTIAAKVAQIVQ</sequence>
<gene>
    <name evidence="3" type="ORF">DXH47_05025</name>
</gene>
<reference evidence="3 4" key="1">
    <citation type="submission" date="2018-08" db="EMBL/GenBank/DDBJ databases">
        <title>Lactobacillus suantsai sp. nov., isolated from traditional fermented suan-tsai in Taiwan.</title>
        <authorList>
            <person name="Huang C.-H."/>
        </authorList>
    </citation>
    <scope>NUCLEOTIDE SEQUENCE [LARGE SCALE GENOMIC DNA]</scope>
    <source>
        <strain evidence="3 4">BCRC 12945</strain>
    </source>
</reference>
<proteinExistence type="inferred from homology"/>
<dbReference type="PRINTS" id="PR00081">
    <property type="entry name" value="GDHRDH"/>
</dbReference>
<name>A0A4Q0VK85_9LACO</name>
<evidence type="ECO:0000313" key="4">
    <source>
        <dbReference type="Proteomes" id="UP000290602"/>
    </source>
</evidence>
<dbReference type="EMBL" id="QXIL01000006">
    <property type="protein sequence ID" value="RXI79140.1"/>
    <property type="molecule type" value="Genomic_DNA"/>
</dbReference>
<dbReference type="InterPro" id="IPR036291">
    <property type="entry name" value="NAD(P)-bd_dom_sf"/>
</dbReference>
<evidence type="ECO:0000256" key="1">
    <source>
        <dbReference type="ARBA" id="ARBA00006484"/>
    </source>
</evidence>
<keyword evidence="4" id="KW-1185">Reference proteome</keyword>
<dbReference type="OrthoDB" id="9775296at2"/>
<dbReference type="InterPro" id="IPR002347">
    <property type="entry name" value="SDR_fam"/>
</dbReference>
<evidence type="ECO:0000313" key="3">
    <source>
        <dbReference type="EMBL" id="RXI79140.1"/>
    </source>
</evidence>
<dbReference type="SUPFAM" id="SSF51735">
    <property type="entry name" value="NAD(P)-binding Rossmann-fold domains"/>
    <property type="match status" value="1"/>
</dbReference>
<dbReference type="RefSeq" id="WP_129032156.1">
    <property type="nucleotide sequence ID" value="NZ_CP059603.1"/>
</dbReference>
<protein>
    <submittedName>
        <fullName evidence="3">SDR family oxidoreductase</fullName>
    </submittedName>
</protein>
<dbReference type="PANTHER" id="PTHR43115">
    <property type="entry name" value="DEHYDROGENASE/REDUCTASE SDR FAMILY MEMBER 11"/>
    <property type="match status" value="1"/>
</dbReference>
<accession>A0A4Q0VK85</accession>
<comment type="similarity">
    <text evidence="1">Belongs to the short-chain dehydrogenases/reductases (SDR) family.</text>
</comment>
<dbReference type="PANTHER" id="PTHR43115:SF4">
    <property type="entry name" value="DEHYDROGENASE_REDUCTASE SDR FAMILY MEMBER 11"/>
    <property type="match status" value="1"/>
</dbReference>
<organism evidence="3 4">
    <name type="scientific">Levilactobacillus suantsaii</name>
    <dbReference type="NCBI Taxonomy" id="2292255"/>
    <lineage>
        <taxon>Bacteria</taxon>
        <taxon>Bacillati</taxon>
        <taxon>Bacillota</taxon>
        <taxon>Bacilli</taxon>
        <taxon>Lactobacillales</taxon>
        <taxon>Lactobacillaceae</taxon>
        <taxon>Levilactobacillus</taxon>
    </lineage>
</organism>
<comment type="caution">
    <text evidence="3">The sequence shown here is derived from an EMBL/GenBank/DDBJ whole genome shotgun (WGS) entry which is preliminary data.</text>
</comment>
<dbReference type="CDD" id="cd05233">
    <property type="entry name" value="SDR_c"/>
    <property type="match status" value="1"/>
</dbReference>
<keyword evidence="2" id="KW-0560">Oxidoreductase</keyword>
<dbReference type="AlphaFoldDB" id="A0A4Q0VK85"/>
<dbReference type="Pfam" id="PF00106">
    <property type="entry name" value="adh_short"/>
    <property type="match status" value="1"/>
</dbReference>
<evidence type="ECO:0000256" key="2">
    <source>
        <dbReference type="ARBA" id="ARBA00023002"/>
    </source>
</evidence>
<dbReference type="GO" id="GO:0016491">
    <property type="term" value="F:oxidoreductase activity"/>
    <property type="evidence" value="ECO:0007669"/>
    <property type="project" value="UniProtKB-KW"/>
</dbReference>
<dbReference type="Proteomes" id="UP000290602">
    <property type="component" value="Unassembled WGS sequence"/>
</dbReference>